<dbReference type="KEGG" id="ptc:phytr_8720"/>
<dbReference type="Proteomes" id="UP000241762">
    <property type="component" value="Chromosome"/>
</dbReference>
<dbReference type="RefSeq" id="WP_106874649.1">
    <property type="nucleotide sequence ID" value="NZ_CP027845.1"/>
</dbReference>
<protein>
    <submittedName>
        <fullName evidence="1">Uncharacterized protein</fullName>
    </submittedName>
</protein>
<dbReference type="EMBL" id="CP027845">
    <property type="protein sequence ID" value="AVP87803.1"/>
    <property type="molecule type" value="Genomic_DNA"/>
</dbReference>
<dbReference type="AlphaFoldDB" id="A0A2P1P966"/>
<sequence length="101" mass="11378">MTLLDDPTIATHYVPVRDLVKCLAEGNIDLAIKLYHSPDNHELQYRANGLLSELIYTAQSNKQLLAQINEINHSLCIITFIKNLKNTKENGGSINEMQNTI</sequence>
<reference evidence="1 2" key="1">
    <citation type="submission" date="2018-03" db="EMBL/GenBank/DDBJ databases">
        <title>A gene transfer event suggests a long-term partnership between eustigmatophyte algae and a novel lineage of endosymbiotic bacteria.</title>
        <authorList>
            <person name="Yurchenko T."/>
            <person name="Sevcikova T."/>
            <person name="Pribyl P."/>
            <person name="El Karkouri K."/>
            <person name="Klimes V."/>
            <person name="Amaral R."/>
            <person name="Zbrankova V."/>
            <person name="Kim E."/>
            <person name="Raoult D."/>
            <person name="Santos L.M.A."/>
            <person name="Elias M."/>
        </authorList>
    </citation>
    <scope>NUCLEOTIDE SEQUENCE [LARGE SCALE GENOMIC DNA]</scope>
    <source>
        <strain evidence="1">CCALA 838</strain>
    </source>
</reference>
<gene>
    <name evidence="1" type="ORF">phytr_8720</name>
</gene>
<name>A0A2P1P966_9RICK</name>
<accession>A0A2P1P966</accession>
<proteinExistence type="predicted"/>
<evidence type="ECO:0000313" key="2">
    <source>
        <dbReference type="Proteomes" id="UP000241762"/>
    </source>
</evidence>
<evidence type="ECO:0000313" key="1">
    <source>
        <dbReference type="EMBL" id="AVP87803.1"/>
    </source>
</evidence>
<keyword evidence="2" id="KW-1185">Reference proteome</keyword>
<organism evidence="1 2">
    <name type="scientific">Candidatus Phycorickettsia trachydisci</name>
    <dbReference type="NCBI Taxonomy" id="2115978"/>
    <lineage>
        <taxon>Bacteria</taxon>
        <taxon>Pseudomonadati</taxon>
        <taxon>Pseudomonadota</taxon>
        <taxon>Alphaproteobacteria</taxon>
        <taxon>Rickettsiales</taxon>
        <taxon>Rickettsiaceae</taxon>
        <taxon>Candidatus Phycorickettsia</taxon>
    </lineage>
</organism>